<protein>
    <submittedName>
        <fullName evidence="2">Uncharacterized protein</fullName>
    </submittedName>
</protein>
<accession>A0A8H7SKB3</accession>
<feature type="non-terminal residue" evidence="2">
    <location>
        <position position="1"/>
    </location>
</feature>
<keyword evidence="3" id="KW-1185">Reference proteome</keyword>
<evidence type="ECO:0000313" key="3">
    <source>
        <dbReference type="Proteomes" id="UP000613177"/>
    </source>
</evidence>
<feature type="compositionally biased region" description="Basic residues" evidence="1">
    <location>
        <begin position="1"/>
        <end position="19"/>
    </location>
</feature>
<feature type="compositionally biased region" description="Polar residues" evidence="1">
    <location>
        <begin position="315"/>
        <end position="327"/>
    </location>
</feature>
<feature type="compositionally biased region" description="Polar residues" evidence="1">
    <location>
        <begin position="442"/>
        <end position="451"/>
    </location>
</feature>
<evidence type="ECO:0000256" key="1">
    <source>
        <dbReference type="SAM" id="MobiDB-lite"/>
    </source>
</evidence>
<feature type="region of interest" description="Disordered" evidence="1">
    <location>
        <begin position="254"/>
        <end position="301"/>
    </location>
</feature>
<feature type="compositionally biased region" description="Polar residues" evidence="1">
    <location>
        <begin position="407"/>
        <end position="418"/>
    </location>
</feature>
<feature type="region of interest" description="Disordered" evidence="1">
    <location>
        <begin position="1"/>
        <end position="67"/>
    </location>
</feature>
<feature type="compositionally biased region" description="Basic and acidic residues" evidence="1">
    <location>
        <begin position="419"/>
        <end position="430"/>
    </location>
</feature>
<feature type="compositionally biased region" description="Basic and acidic residues" evidence="1">
    <location>
        <begin position="274"/>
        <end position="286"/>
    </location>
</feature>
<organism evidence="2 3">
    <name type="scientific">Thamnidium elegans</name>
    <dbReference type="NCBI Taxonomy" id="101142"/>
    <lineage>
        <taxon>Eukaryota</taxon>
        <taxon>Fungi</taxon>
        <taxon>Fungi incertae sedis</taxon>
        <taxon>Mucoromycota</taxon>
        <taxon>Mucoromycotina</taxon>
        <taxon>Mucoromycetes</taxon>
        <taxon>Mucorales</taxon>
        <taxon>Mucorineae</taxon>
        <taxon>Mucoraceae</taxon>
        <taxon>Thamnidium</taxon>
    </lineage>
</organism>
<comment type="caution">
    <text evidence="2">The sequence shown here is derived from an EMBL/GenBank/DDBJ whole genome shotgun (WGS) entry which is preliminary data.</text>
</comment>
<reference evidence="2" key="1">
    <citation type="submission" date="2021-01" db="EMBL/GenBank/DDBJ databases">
        <title>Metabolic potential, ecology and presence of endohyphal bacteria is reflected in genomic diversity of Mucoromycotina.</title>
        <authorList>
            <person name="Muszewska A."/>
            <person name="Okrasinska A."/>
            <person name="Steczkiewicz K."/>
            <person name="Drgas O."/>
            <person name="Orlowska M."/>
            <person name="Perlinska-Lenart U."/>
            <person name="Aleksandrzak-Piekarczyk T."/>
            <person name="Szatraj K."/>
            <person name="Zielenkiewicz U."/>
            <person name="Pilsyk S."/>
            <person name="Malc E."/>
            <person name="Mieczkowski P."/>
            <person name="Kruszewska J.S."/>
            <person name="Biernat P."/>
            <person name="Pawlowska J."/>
        </authorList>
    </citation>
    <scope>NUCLEOTIDE SEQUENCE</scope>
    <source>
        <strain evidence="2">WA0000018081</strain>
    </source>
</reference>
<dbReference type="Proteomes" id="UP000613177">
    <property type="component" value="Unassembled WGS sequence"/>
</dbReference>
<feature type="compositionally biased region" description="Polar residues" evidence="1">
    <location>
        <begin position="22"/>
        <end position="43"/>
    </location>
</feature>
<evidence type="ECO:0000313" key="2">
    <source>
        <dbReference type="EMBL" id="KAG2230792.1"/>
    </source>
</evidence>
<name>A0A8H7SKB3_9FUNG</name>
<sequence length="451" mass="49669">MAKKGNKKKNNARNNKKKVANTDSTTDLTQIVNDTIDNNNASEPKQVDSLAPPKEHKAGSDEDEGFVVSTITVEEEEKESHFANLSEFALEQLEIAQAKSIATPAVTQESPQVQIMSEPAVTASESTPVSNDTTEPIVAEKEVEDQQPKVVVEQAQEPVNESKSVDEVKPVEETKPVEVKSAVEEVKPLEEVKPVEEVKIVQESKPTKETKSVEEAKVIEAVNPVEEVKLAEGEKTVEEIKPVEEIKLAEEINPAEKVKSDEESKPIEKVQVAETKDNETNQKDETVAPVSPPKDIVTLEEPSIVVTEVTHKTSNETPSIQEDTPTIRSQSIALSATTEQSTIGEEPEVAKPAAVQELLKENKNGFIKKNRSAMGDIGNQTKEKGVTKRKSQILSLFKRGGEKEKTIGSSPLSELSTITEKKNQKQSSEKKLKHRKSWMFWKSSSPTTVQQ</sequence>
<gene>
    <name evidence="2" type="ORF">INT48_006814</name>
</gene>
<proteinExistence type="predicted"/>
<dbReference type="EMBL" id="JAEPRE010000183">
    <property type="protein sequence ID" value="KAG2230792.1"/>
    <property type="molecule type" value="Genomic_DNA"/>
</dbReference>
<feature type="region of interest" description="Disordered" evidence="1">
    <location>
        <begin position="139"/>
        <end position="170"/>
    </location>
</feature>
<feature type="compositionally biased region" description="Basic and acidic residues" evidence="1">
    <location>
        <begin position="254"/>
        <end position="268"/>
    </location>
</feature>
<feature type="region of interest" description="Disordered" evidence="1">
    <location>
        <begin position="366"/>
        <end position="451"/>
    </location>
</feature>
<dbReference type="AlphaFoldDB" id="A0A8H7SKB3"/>
<feature type="region of interest" description="Disordered" evidence="1">
    <location>
        <begin position="308"/>
        <end position="327"/>
    </location>
</feature>